<gene>
    <name evidence="1" type="ORF">Acr_22g0003380</name>
</gene>
<evidence type="ECO:0000313" key="2">
    <source>
        <dbReference type="Proteomes" id="UP000585474"/>
    </source>
</evidence>
<dbReference type="Proteomes" id="UP000585474">
    <property type="component" value="Unassembled WGS sequence"/>
</dbReference>
<dbReference type="OrthoDB" id="1102599at2759"/>
<accession>A0A7J0GJF4</accession>
<dbReference type="AlphaFoldDB" id="A0A7J0GJF4"/>
<dbReference type="EMBL" id="BJWL01000022">
    <property type="protein sequence ID" value="GFZ10940.1"/>
    <property type="molecule type" value="Genomic_DNA"/>
</dbReference>
<reference evidence="1 2" key="1">
    <citation type="submission" date="2019-07" db="EMBL/GenBank/DDBJ databases">
        <title>De Novo Assembly of kiwifruit Actinidia rufa.</title>
        <authorList>
            <person name="Sugita-Konishi S."/>
            <person name="Sato K."/>
            <person name="Mori E."/>
            <person name="Abe Y."/>
            <person name="Kisaki G."/>
            <person name="Hamano K."/>
            <person name="Suezawa K."/>
            <person name="Otani M."/>
            <person name="Fukuda T."/>
            <person name="Manabe T."/>
            <person name="Gomi K."/>
            <person name="Tabuchi M."/>
            <person name="Akimitsu K."/>
            <person name="Kataoka I."/>
        </authorList>
    </citation>
    <scope>NUCLEOTIDE SEQUENCE [LARGE SCALE GENOMIC DNA]</scope>
    <source>
        <strain evidence="2">cv. Fuchu</strain>
    </source>
</reference>
<organism evidence="1 2">
    <name type="scientific">Actinidia rufa</name>
    <dbReference type="NCBI Taxonomy" id="165716"/>
    <lineage>
        <taxon>Eukaryota</taxon>
        <taxon>Viridiplantae</taxon>
        <taxon>Streptophyta</taxon>
        <taxon>Embryophyta</taxon>
        <taxon>Tracheophyta</taxon>
        <taxon>Spermatophyta</taxon>
        <taxon>Magnoliopsida</taxon>
        <taxon>eudicotyledons</taxon>
        <taxon>Gunneridae</taxon>
        <taxon>Pentapetalae</taxon>
        <taxon>asterids</taxon>
        <taxon>Ericales</taxon>
        <taxon>Actinidiaceae</taxon>
        <taxon>Actinidia</taxon>
    </lineage>
</organism>
<protein>
    <submittedName>
        <fullName evidence="1">Uncharacterized protein</fullName>
    </submittedName>
</protein>
<proteinExistence type="predicted"/>
<evidence type="ECO:0000313" key="1">
    <source>
        <dbReference type="EMBL" id="GFZ10940.1"/>
    </source>
</evidence>
<comment type="caution">
    <text evidence="1">The sequence shown here is derived from an EMBL/GenBank/DDBJ whole genome shotgun (WGS) entry which is preliminary data.</text>
</comment>
<keyword evidence="2" id="KW-1185">Reference proteome</keyword>
<name>A0A7J0GJF4_9ERIC</name>
<sequence length="116" mass="13373">MKFIEQLGLREIAITARGNDDSILIPICFIHQARLRFPISPKLKEVMARYGLTFMQLSINFVRTAFVIDTLMQQEGLPFSASDLPSVYSVVRPKREPSTNLFMGNHYLRLRNNQQT</sequence>